<organism evidence="2 3">
    <name type="scientific">Ameca splendens</name>
    <dbReference type="NCBI Taxonomy" id="208324"/>
    <lineage>
        <taxon>Eukaryota</taxon>
        <taxon>Metazoa</taxon>
        <taxon>Chordata</taxon>
        <taxon>Craniata</taxon>
        <taxon>Vertebrata</taxon>
        <taxon>Euteleostomi</taxon>
        <taxon>Actinopterygii</taxon>
        <taxon>Neopterygii</taxon>
        <taxon>Teleostei</taxon>
        <taxon>Neoteleostei</taxon>
        <taxon>Acanthomorphata</taxon>
        <taxon>Ovalentaria</taxon>
        <taxon>Atherinomorphae</taxon>
        <taxon>Cyprinodontiformes</taxon>
        <taxon>Goodeidae</taxon>
        <taxon>Ameca</taxon>
    </lineage>
</organism>
<gene>
    <name evidence="2" type="ORF">AMECASPLE_031955</name>
</gene>
<evidence type="ECO:0000313" key="2">
    <source>
        <dbReference type="EMBL" id="MEQ2308799.1"/>
    </source>
</evidence>
<dbReference type="Proteomes" id="UP001469553">
    <property type="component" value="Unassembled WGS sequence"/>
</dbReference>
<proteinExistence type="predicted"/>
<feature type="region of interest" description="Disordered" evidence="1">
    <location>
        <begin position="21"/>
        <end position="45"/>
    </location>
</feature>
<reference evidence="2 3" key="1">
    <citation type="submission" date="2021-06" db="EMBL/GenBank/DDBJ databases">
        <authorList>
            <person name="Palmer J.M."/>
        </authorList>
    </citation>
    <scope>NUCLEOTIDE SEQUENCE [LARGE SCALE GENOMIC DNA]</scope>
    <source>
        <strain evidence="2 3">AS_MEX2019</strain>
        <tissue evidence="2">Muscle</tissue>
    </source>
</reference>
<sequence>MTPSHSSHFLNLDSLTTLSSPLSQSSVSRQVPAGGPKSSPGKGLCVSAGDSRVHGLFLESTDPLEPSGVVGIQLERAKLMSGLNNLTIPVTTQKEERDKVLVILLARGEMVKSCFQLQSLHRSENNSTAPSFYCLLGVPSLQKH</sequence>
<protein>
    <submittedName>
        <fullName evidence="2">Uncharacterized protein</fullName>
    </submittedName>
</protein>
<name>A0ABV0ZRC2_9TELE</name>
<dbReference type="EMBL" id="JAHRIP010069891">
    <property type="protein sequence ID" value="MEQ2308799.1"/>
    <property type="molecule type" value="Genomic_DNA"/>
</dbReference>
<keyword evidence="3" id="KW-1185">Reference proteome</keyword>
<accession>A0ABV0ZRC2</accession>
<feature type="compositionally biased region" description="Low complexity" evidence="1">
    <location>
        <begin position="21"/>
        <end position="43"/>
    </location>
</feature>
<evidence type="ECO:0000313" key="3">
    <source>
        <dbReference type="Proteomes" id="UP001469553"/>
    </source>
</evidence>
<evidence type="ECO:0000256" key="1">
    <source>
        <dbReference type="SAM" id="MobiDB-lite"/>
    </source>
</evidence>
<comment type="caution">
    <text evidence="2">The sequence shown here is derived from an EMBL/GenBank/DDBJ whole genome shotgun (WGS) entry which is preliminary data.</text>
</comment>